<comment type="similarity">
    <text evidence="2">Belongs to the DODA-type extradiol aromatic ring-opening dioxygenase family.</text>
</comment>
<gene>
    <name evidence="7" type="primary">ygiD</name>
    <name evidence="7" type="ORF">ACFSM0_11385</name>
</gene>
<sequence>MSTAQKLQRLADSLPPSDRMPLVFLGHGSPMNALEDTPYSRAWTKLGKSLPRPQAILVVSAHWMTHGTTLVDVSALPRTIHDFYGFPQPLYEMKYPAHGAPELAREVVSLLASHHAEEDDRWGLDHGAWTVLNFLYPEADVPVFQVSIDMTRDLPEHLEIGRTLSALRDRGVLILGSGNVVHNLRAMRMGGRPQDFAVEFDTLFADRLEARDFGKLSDRAGLGRLLTMAHPSIDHYLPALTIAGASDARDELTFMTDRIDLGSVAMRSFVFHGSKTAAA</sequence>
<dbReference type="InterPro" id="IPR004183">
    <property type="entry name" value="Xdiol_dOase_suB"/>
</dbReference>
<keyword evidence="4" id="KW-0862">Zinc</keyword>
<keyword evidence="3" id="KW-0479">Metal-binding</keyword>
<dbReference type="CDD" id="cd07363">
    <property type="entry name" value="45_DOPA_Dioxygenase"/>
    <property type="match status" value="1"/>
</dbReference>
<comment type="cofactor">
    <cofactor evidence="1">
        <name>Zn(2+)</name>
        <dbReference type="ChEBI" id="CHEBI:29105"/>
    </cofactor>
</comment>
<reference evidence="8" key="1">
    <citation type="journal article" date="2019" name="Int. J. Syst. Evol. Microbiol.">
        <title>The Global Catalogue of Microorganisms (GCM) 10K type strain sequencing project: providing services to taxonomists for standard genome sequencing and annotation.</title>
        <authorList>
            <consortium name="The Broad Institute Genomics Platform"/>
            <consortium name="The Broad Institute Genome Sequencing Center for Infectious Disease"/>
            <person name="Wu L."/>
            <person name="Ma J."/>
        </authorList>
    </citation>
    <scope>NUCLEOTIDE SEQUENCE [LARGE SCALE GENOMIC DNA]</scope>
    <source>
        <strain evidence="8">CCUG 55131</strain>
    </source>
</reference>
<keyword evidence="5 7" id="KW-0560">Oxidoreductase</keyword>
<evidence type="ECO:0000256" key="4">
    <source>
        <dbReference type="ARBA" id="ARBA00022833"/>
    </source>
</evidence>
<evidence type="ECO:0000259" key="6">
    <source>
        <dbReference type="Pfam" id="PF02900"/>
    </source>
</evidence>
<feature type="domain" description="Extradiol ring-cleavage dioxygenase class III enzyme subunit B" evidence="6">
    <location>
        <begin position="50"/>
        <end position="247"/>
    </location>
</feature>
<evidence type="ECO:0000256" key="5">
    <source>
        <dbReference type="ARBA" id="ARBA00023002"/>
    </source>
</evidence>
<dbReference type="InterPro" id="IPR014436">
    <property type="entry name" value="Extradiol_dOase_DODA"/>
</dbReference>
<dbReference type="Pfam" id="PF02900">
    <property type="entry name" value="LigB"/>
    <property type="match status" value="1"/>
</dbReference>
<dbReference type="PANTHER" id="PTHR30096:SF0">
    <property type="entry name" value="4,5-DOPA DIOXYGENASE EXTRADIOL-LIKE PROTEIN"/>
    <property type="match status" value="1"/>
</dbReference>
<keyword evidence="7" id="KW-0223">Dioxygenase</keyword>
<dbReference type="GO" id="GO:0050297">
    <property type="term" value="F:stizolobate synthase activity"/>
    <property type="evidence" value="ECO:0007669"/>
    <property type="project" value="UniProtKB-EC"/>
</dbReference>
<dbReference type="PANTHER" id="PTHR30096">
    <property type="entry name" value="4,5-DOPA DIOXYGENASE EXTRADIOL-LIKE PROTEIN"/>
    <property type="match status" value="1"/>
</dbReference>
<dbReference type="SUPFAM" id="SSF53213">
    <property type="entry name" value="LigB-like"/>
    <property type="match status" value="1"/>
</dbReference>
<dbReference type="Gene3D" id="3.40.830.10">
    <property type="entry name" value="LigB-like"/>
    <property type="match status" value="1"/>
</dbReference>
<name>A0ABW5A929_9RHOB</name>
<accession>A0ABW5A929</accession>
<evidence type="ECO:0000256" key="3">
    <source>
        <dbReference type="ARBA" id="ARBA00022723"/>
    </source>
</evidence>
<dbReference type="PIRSF" id="PIRSF006157">
    <property type="entry name" value="Doxgns_DODA"/>
    <property type="match status" value="1"/>
</dbReference>
<evidence type="ECO:0000313" key="8">
    <source>
        <dbReference type="Proteomes" id="UP001597413"/>
    </source>
</evidence>
<proteinExistence type="inferred from homology"/>
<evidence type="ECO:0000256" key="1">
    <source>
        <dbReference type="ARBA" id="ARBA00001947"/>
    </source>
</evidence>
<protein>
    <submittedName>
        <fullName evidence="7">4,5-DOPA dioxygenase extradiol</fullName>
        <ecNumber evidence="7">1.13.11.29</ecNumber>
    </submittedName>
</protein>
<evidence type="ECO:0000313" key="7">
    <source>
        <dbReference type="EMBL" id="MFD2174698.1"/>
    </source>
</evidence>
<evidence type="ECO:0000256" key="2">
    <source>
        <dbReference type="ARBA" id="ARBA00007581"/>
    </source>
</evidence>
<keyword evidence="8" id="KW-1185">Reference proteome</keyword>
<dbReference type="NCBIfam" id="NF007914">
    <property type="entry name" value="PRK10628.1"/>
    <property type="match status" value="1"/>
</dbReference>
<comment type="caution">
    <text evidence="7">The sequence shown here is derived from an EMBL/GenBank/DDBJ whole genome shotgun (WGS) entry which is preliminary data.</text>
</comment>
<dbReference type="Proteomes" id="UP001597413">
    <property type="component" value="Unassembled WGS sequence"/>
</dbReference>
<dbReference type="EMBL" id="JBHUIX010000011">
    <property type="protein sequence ID" value="MFD2174698.1"/>
    <property type="molecule type" value="Genomic_DNA"/>
</dbReference>
<organism evidence="7 8">
    <name type="scientific">Rhodobacter lacus</name>
    <dbReference type="NCBI Taxonomy" id="1641972"/>
    <lineage>
        <taxon>Bacteria</taxon>
        <taxon>Pseudomonadati</taxon>
        <taxon>Pseudomonadota</taxon>
        <taxon>Alphaproteobacteria</taxon>
        <taxon>Rhodobacterales</taxon>
        <taxon>Rhodobacter group</taxon>
        <taxon>Rhodobacter</taxon>
    </lineage>
</organism>
<dbReference type="EC" id="1.13.11.29" evidence="7"/>
<dbReference type="RefSeq" id="WP_377390402.1">
    <property type="nucleotide sequence ID" value="NZ_JBHUIX010000011.1"/>
</dbReference>